<name>A0A8S1J9P0_9CHLO</name>
<dbReference type="AlphaFoldDB" id="A0A8S1J9P0"/>
<dbReference type="PANTHER" id="PTHR47964:SF1">
    <property type="entry name" value="ATP-DEPENDENT DNA HELICASE HOMOLOG RECG, CHLOROPLASTIC"/>
    <property type="match status" value="1"/>
</dbReference>
<accession>A0A8S1J9P0</accession>
<keyword evidence="2" id="KW-0347">Helicase</keyword>
<evidence type="ECO:0000256" key="3">
    <source>
        <dbReference type="SAM" id="MobiDB-lite"/>
    </source>
</evidence>
<evidence type="ECO:0000313" key="6">
    <source>
        <dbReference type="Proteomes" id="UP000708148"/>
    </source>
</evidence>
<dbReference type="InterPro" id="IPR036397">
    <property type="entry name" value="RNaseH_sf"/>
</dbReference>
<feature type="compositionally biased region" description="Basic and acidic residues" evidence="3">
    <location>
        <begin position="201"/>
        <end position="215"/>
    </location>
</feature>
<feature type="compositionally biased region" description="Basic and acidic residues" evidence="3">
    <location>
        <begin position="570"/>
        <end position="579"/>
    </location>
</feature>
<dbReference type="GO" id="GO:0003676">
    <property type="term" value="F:nucleic acid binding"/>
    <property type="evidence" value="ECO:0007669"/>
    <property type="project" value="InterPro"/>
</dbReference>
<feature type="region of interest" description="Disordered" evidence="3">
    <location>
        <begin position="139"/>
        <end position="252"/>
    </location>
</feature>
<dbReference type="EMBL" id="CAJHUC010002536">
    <property type="protein sequence ID" value="CAD7703940.1"/>
    <property type="molecule type" value="Genomic_DNA"/>
</dbReference>
<feature type="region of interest" description="Disordered" evidence="3">
    <location>
        <begin position="559"/>
        <end position="579"/>
    </location>
</feature>
<evidence type="ECO:0000256" key="2">
    <source>
        <dbReference type="ARBA" id="ARBA00022806"/>
    </source>
</evidence>
<keyword evidence="6" id="KW-1185">Reference proteome</keyword>
<feature type="domain" description="Exonuclease" evidence="4">
    <location>
        <begin position="358"/>
        <end position="538"/>
    </location>
</feature>
<dbReference type="GO" id="GO:0003678">
    <property type="term" value="F:DNA helicase activity"/>
    <property type="evidence" value="ECO:0007669"/>
    <property type="project" value="TreeGrafter"/>
</dbReference>
<dbReference type="InterPro" id="IPR013520">
    <property type="entry name" value="Ribonucl_H"/>
</dbReference>
<dbReference type="SMART" id="SM00479">
    <property type="entry name" value="EXOIII"/>
    <property type="match status" value="1"/>
</dbReference>
<dbReference type="InterPro" id="IPR012340">
    <property type="entry name" value="NA-bd_OB-fold"/>
</dbReference>
<keyword evidence="2" id="KW-0547">Nucleotide-binding</keyword>
<dbReference type="Gene3D" id="3.30.420.10">
    <property type="entry name" value="Ribonuclease H-like superfamily/Ribonuclease H"/>
    <property type="match status" value="1"/>
</dbReference>
<feature type="compositionally biased region" description="Low complexity" evidence="3">
    <location>
        <begin position="184"/>
        <end position="197"/>
    </location>
</feature>
<dbReference type="InterPro" id="IPR027417">
    <property type="entry name" value="P-loop_NTPase"/>
</dbReference>
<feature type="region of interest" description="Disordered" evidence="3">
    <location>
        <begin position="266"/>
        <end position="315"/>
    </location>
</feature>
<feature type="compositionally biased region" description="Polar residues" evidence="3">
    <location>
        <begin position="560"/>
        <end position="569"/>
    </location>
</feature>
<organism evidence="5 6">
    <name type="scientific">Ostreobium quekettii</name>
    <dbReference type="NCBI Taxonomy" id="121088"/>
    <lineage>
        <taxon>Eukaryota</taxon>
        <taxon>Viridiplantae</taxon>
        <taxon>Chlorophyta</taxon>
        <taxon>core chlorophytes</taxon>
        <taxon>Ulvophyceae</taxon>
        <taxon>TCBD clade</taxon>
        <taxon>Bryopsidales</taxon>
        <taxon>Ostreobineae</taxon>
        <taxon>Ostreobiaceae</taxon>
        <taxon>Ostreobium</taxon>
    </lineage>
</organism>
<evidence type="ECO:0000313" key="5">
    <source>
        <dbReference type="EMBL" id="CAD7703940.1"/>
    </source>
</evidence>
<dbReference type="SUPFAM" id="SSF50249">
    <property type="entry name" value="Nucleic acid-binding proteins"/>
    <property type="match status" value="1"/>
</dbReference>
<evidence type="ECO:0000259" key="4">
    <source>
        <dbReference type="SMART" id="SM00479"/>
    </source>
</evidence>
<dbReference type="Proteomes" id="UP000708148">
    <property type="component" value="Unassembled WGS sequence"/>
</dbReference>
<protein>
    <recommendedName>
        <fullName evidence="4">Exonuclease domain-containing protein</fullName>
    </recommendedName>
</protein>
<dbReference type="InterPro" id="IPR047112">
    <property type="entry name" value="RecG/Mfd"/>
</dbReference>
<reference evidence="5" key="1">
    <citation type="submission" date="2020-12" db="EMBL/GenBank/DDBJ databases">
        <authorList>
            <person name="Iha C."/>
        </authorList>
    </citation>
    <scope>NUCLEOTIDE SEQUENCE</scope>
</reference>
<dbReference type="GO" id="GO:0006281">
    <property type="term" value="P:DNA repair"/>
    <property type="evidence" value="ECO:0007669"/>
    <property type="project" value="InterPro"/>
</dbReference>
<dbReference type="SUPFAM" id="SSF52540">
    <property type="entry name" value="P-loop containing nucleoside triphosphate hydrolases"/>
    <property type="match status" value="1"/>
</dbReference>
<gene>
    <name evidence="5" type="ORF">OSTQU699_LOCUS9297</name>
</gene>
<dbReference type="OrthoDB" id="10250935at2759"/>
<dbReference type="InterPro" id="IPR012337">
    <property type="entry name" value="RNaseH-like_sf"/>
</dbReference>
<dbReference type="PANTHER" id="PTHR47964">
    <property type="entry name" value="ATP-DEPENDENT DNA HELICASE HOMOLOG RECG, CHLOROPLASTIC"/>
    <property type="match status" value="1"/>
</dbReference>
<dbReference type="Gene3D" id="3.40.50.300">
    <property type="entry name" value="P-loop containing nucleotide triphosphate hydrolases"/>
    <property type="match status" value="1"/>
</dbReference>
<keyword evidence="1" id="KW-0378">Hydrolase</keyword>
<proteinExistence type="predicted"/>
<dbReference type="CDD" id="cd06127">
    <property type="entry name" value="DEDDh"/>
    <property type="match status" value="1"/>
</dbReference>
<dbReference type="GO" id="GO:0016787">
    <property type="term" value="F:hydrolase activity"/>
    <property type="evidence" value="ECO:0007669"/>
    <property type="project" value="UniProtKB-KW"/>
</dbReference>
<dbReference type="Pfam" id="PF00929">
    <property type="entry name" value="RNase_T"/>
    <property type="match status" value="1"/>
</dbReference>
<keyword evidence="2" id="KW-0067">ATP-binding</keyword>
<dbReference type="SUPFAM" id="SSF53098">
    <property type="entry name" value="Ribonuclease H-like"/>
    <property type="match status" value="1"/>
</dbReference>
<sequence>MRRCGRSVGQGAVFSAGKMVRGLVLSAGGHTGGGKHASTARRTPTRASCNYGILLKGIKEEQVAGFKNKKGQRMRFNEFLASQVEGLVANFKGTPHEADLQAMLKNARHYPDLTVSTRTQTCDWVSKFVEQHGDVLGLDTNPAEVSGRTPWQASTPRGYGESHAGSSQGTATGPVWLRRGAAGTSSSSRSDTTTSVSGWSDKWRRTQTRDKDSRARNSVPKGPTQFPARPNYATTWRSVEKDKGRTPTAVATVLPPDSSVRHQQEQVASGADPRFETKAEQVKQTSRGMVGSATIGRNSGRKLPAGLPAQGSATTAQVDNMSVRQTSPRGGSGEAAVLENVSVQQLHPLLEKVGPVGPLVVFDLETTGLGINDHGIVEVAAWNLNTGELIQSLINPGDVVWNKHAVRVNGISQGMVSGSGIPTWASFGKWFISWLDKQRWSLDGNPVLVAHNGLKFDYRFLQQKLADVGEKLAPGWRYLDILPWVKSLAALQKELLDNKQETLREHFGIKVAGRAHRAAADVEVLGRVVLKMLDPKICGKPSLEAVVLSQESYAGVLGSFQPQPKSSTRTGDRKGFRTKQRGWEQRAEWQLGTIAEPADADGVPWVSDPLVLVEGAMETGEMPLNAEDKDMEADGATDALCSFLSTPISKATFWTPSQREGLQNAGFESVLQVAMHFPRDFTVFEKNSEIHPGSVLSLMGTVLSISAVYTKNNVCIFNLSIAQEGKEEEIKFSQVFWGMKGKWAGQSLIKSFPSGTKLWLRGHVAGKRGGRYEITDTKYVNADHMEELGTVIDPIYASKGGIKNDVFTGTPKRPGVIARMYKALAEEGLEGADFLPQWLLESQGLKPWMEALKMMHTPAKLEEASAARRRFAAQDMLLLQLALLARRHTLTEPRTDADKEGTCITSLEMMNAGKAALPFELTCDQAQVLEEIVADMAGPRPMLRLLQGDVGTGKTAVTFLAMLLSAGSGAFMRWVNCRSLLCMKEIASDSM</sequence>
<comment type="caution">
    <text evidence="5">The sequence shown here is derived from an EMBL/GenBank/DDBJ whole genome shotgun (WGS) entry which is preliminary data.</text>
</comment>
<evidence type="ECO:0000256" key="1">
    <source>
        <dbReference type="ARBA" id="ARBA00022801"/>
    </source>
</evidence>